<name>A0A941D786_9MICO</name>
<keyword evidence="3" id="KW-0378">Hydrolase</keyword>
<accession>A0A941D786</accession>
<sequence length="292" mass="30672">MSAPALGPEEVVDLGDVRLCVQTAGDPDDPVALLIAGAASPMTAWDDRFVLGLAAARRFVVRYDHRDTGRSSTGAPGSPDYTARDLQRDPLRILDHLGVERAHLVGVSMGGGIVQEIAARHPERVLSATLVSTSPAGRRRDDTPLPGPTPAVAATFSDPAPAPDPGDPEAVVAALVEGERPFAGAVGFDEDAARDEARHVVRRTEDPAAASNHFLVVGGEEDGDAFRLADVTVPTLVVHGTTDPLFPLEHGRALAAEIPGARLLELTGGGHEHPRDPHLEKILRAVVDHTAP</sequence>
<feature type="region of interest" description="Disordered" evidence="1">
    <location>
        <begin position="132"/>
        <end position="167"/>
    </location>
</feature>
<organism evidence="3 4">
    <name type="scientific">Phycicoccus avicenniae</name>
    <dbReference type="NCBI Taxonomy" id="2828860"/>
    <lineage>
        <taxon>Bacteria</taxon>
        <taxon>Bacillati</taxon>
        <taxon>Actinomycetota</taxon>
        <taxon>Actinomycetes</taxon>
        <taxon>Micrococcales</taxon>
        <taxon>Intrasporangiaceae</taxon>
        <taxon>Phycicoccus</taxon>
    </lineage>
</organism>
<dbReference type="InterPro" id="IPR050471">
    <property type="entry name" value="AB_hydrolase"/>
</dbReference>
<dbReference type="PANTHER" id="PTHR43433">
    <property type="entry name" value="HYDROLASE, ALPHA/BETA FOLD FAMILY PROTEIN"/>
    <property type="match status" value="1"/>
</dbReference>
<keyword evidence="4" id="KW-1185">Reference proteome</keyword>
<dbReference type="GO" id="GO:0046503">
    <property type="term" value="P:glycerolipid catabolic process"/>
    <property type="evidence" value="ECO:0007669"/>
    <property type="project" value="TreeGrafter"/>
</dbReference>
<dbReference type="Proteomes" id="UP000677016">
    <property type="component" value="Unassembled WGS sequence"/>
</dbReference>
<dbReference type="AlphaFoldDB" id="A0A941D786"/>
<dbReference type="SUPFAM" id="SSF53474">
    <property type="entry name" value="alpha/beta-Hydrolases"/>
    <property type="match status" value="1"/>
</dbReference>
<dbReference type="EMBL" id="JAGSNF010000005">
    <property type="protein sequence ID" value="MBR7742751.1"/>
    <property type="molecule type" value="Genomic_DNA"/>
</dbReference>
<reference evidence="3" key="1">
    <citation type="submission" date="2021-04" db="EMBL/GenBank/DDBJ databases">
        <title>Phycicoccus avicenniae sp. nov., a novel endophytic actinomycetes isolated from branch of Avicennia mariana.</title>
        <authorList>
            <person name="Tuo L."/>
        </authorList>
    </citation>
    <scope>NUCLEOTIDE SEQUENCE</scope>
    <source>
        <strain evidence="3">BSK3Z-2</strain>
    </source>
</reference>
<dbReference type="RefSeq" id="WP_211601924.1">
    <property type="nucleotide sequence ID" value="NZ_JAGSNF010000005.1"/>
</dbReference>
<dbReference type="GO" id="GO:0004806">
    <property type="term" value="F:triacylglycerol lipase activity"/>
    <property type="evidence" value="ECO:0007669"/>
    <property type="project" value="TreeGrafter"/>
</dbReference>
<feature type="domain" description="AB hydrolase-1" evidence="2">
    <location>
        <begin position="51"/>
        <end position="272"/>
    </location>
</feature>
<proteinExistence type="predicted"/>
<dbReference type="Gene3D" id="3.40.50.1820">
    <property type="entry name" value="alpha/beta hydrolase"/>
    <property type="match status" value="1"/>
</dbReference>
<dbReference type="PANTHER" id="PTHR43433:SF5">
    <property type="entry name" value="AB HYDROLASE-1 DOMAIN-CONTAINING PROTEIN"/>
    <property type="match status" value="1"/>
</dbReference>
<evidence type="ECO:0000259" key="2">
    <source>
        <dbReference type="Pfam" id="PF00561"/>
    </source>
</evidence>
<dbReference type="InterPro" id="IPR029058">
    <property type="entry name" value="AB_hydrolase_fold"/>
</dbReference>
<dbReference type="PRINTS" id="PR00111">
    <property type="entry name" value="ABHYDROLASE"/>
</dbReference>
<comment type="caution">
    <text evidence="3">The sequence shown here is derived from an EMBL/GenBank/DDBJ whole genome shotgun (WGS) entry which is preliminary data.</text>
</comment>
<dbReference type="Pfam" id="PF00561">
    <property type="entry name" value="Abhydrolase_1"/>
    <property type="match status" value="1"/>
</dbReference>
<dbReference type="InterPro" id="IPR000073">
    <property type="entry name" value="AB_hydrolase_1"/>
</dbReference>
<evidence type="ECO:0000313" key="4">
    <source>
        <dbReference type="Proteomes" id="UP000677016"/>
    </source>
</evidence>
<protein>
    <submittedName>
        <fullName evidence="3">Alpha/beta fold hydrolase</fullName>
    </submittedName>
</protein>
<evidence type="ECO:0000313" key="3">
    <source>
        <dbReference type="EMBL" id="MBR7742751.1"/>
    </source>
</evidence>
<gene>
    <name evidence="3" type="ORF">KC207_05535</name>
</gene>
<evidence type="ECO:0000256" key="1">
    <source>
        <dbReference type="SAM" id="MobiDB-lite"/>
    </source>
</evidence>